<name>A0A7S3EY18_9EUKA</name>
<evidence type="ECO:0000313" key="2">
    <source>
        <dbReference type="EMBL" id="CAE0114991.1"/>
    </source>
</evidence>
<dbReference type="AlphaFoldDB" id="A0A7S3EY18"/>
<feature type="region of interest" description="Disordered" evidence="1">
    <location>
        <begin position="1"/>
        <end position="21"/>
    </location>
</feature>
<reference evidence="2" key="1">
    <citation type="submission" date="2021-01" db="EMBL/GenBank/DDBJ databases">
        <authorList>
            <person name="Corre E."/>
            <person name="Pelletier E."/>
            <person name="Niang G."/>
            <person name="Scheremetjew M."/>
            <person name="Finn R."/>
            <person name="Kale V."/>
            <person name="Holt S."/>
            <person name="Cochrane G."/>
            <person name="Meng A."/>
            <person name="Brown T."/>
            <person name="Cohen L."/>
        </authorList>
    </citation>
    <scope>NUCLEOTIDE SEQUENCE</scope>
    <source>
        <strain evidence="2">CCMP281</strain>
    </source>
</reference>
<dbReference type="EMBL" id="HBHX01028072">
    <property type="protein sequence ID" value="CAE0114991.1"/>
    <property type="molecule type" value="Transcribed_RNA"/>
</dbReference>
<proteinExistence type="predicted"/>
<gene>
    <name evidence="2" type="ORF">HERI1096_LOCUS15676</name>
</gene>
<organism evidence="2">
    <name type="scientific">Haptolina ericina</name>
    <dbReference type="NCBI Taxonomy" id="156174"/>
    <lineage>
        <taxon>Eukaryota</taxon>
        <taxon>Haptista</taxon>
        <taxon>Haptophyta</taxon>
        <taxon>Prymnesiophyceae</taxon>
        <taxon>Prymnesiales</taxon>
        <taxon>Prymnesiaceae</taxon>
        <taxon>Haptolina</taxon>
    </lineage>
</organism>
<protein>
    <submittedName>
        <fullName evidence="2">Uncharacterized protein</fullName>
    </submittedName>
</protein>
<accession>A0A7S3EY18</accession>
<sequence length="128" mass="13847">MAAEEVMEPPPLKKPSPTSFSDTMTMTALVNIGGERQTSGTLSAIVEDEVRGEQDTASVPPFGPYKGVAMYQMTIYANENGETVSFRFDAPNGGAVLKETLEFEVNRNVASVLEPLVLSATRFEKAEL</sequence>
<evidence type="ECO:0000256" key="1">
    <source>
        <dbReference type="SAM" id="MobiDB-lite"/>
    </source>
</evidence>